<keyword evidence="3" id="KW-0731">Sigma factor</keyword>
<dbReference type="InterPro" id="IPR013325">
    <property type="entry name" value="RNA_pol_sigma_r2"/>
</dbReference>
<accession>A0ABP9FM71</accession>
<dbReference type="PANTHER" id="PTHR43133">
    <property type="entry name" value="RNA POLYMERASE ECF-TYPE SIGMA FACTO"/>
    <property type="match status" value="1"/>
</dbReference>
<dbReference type="InterPro" id="IPR013249">
    <property type="entry name" value="RNA_pol_sigma70_r4_t2"/>
</dbReference>
<evidence type="ECO:0000259" key="6">
    <source>
        <dbReference type="Pfam" id="PF08281"/>
    </source>
</evidence>
<dbReference type="InterPro" id="IPR007627">
    <property type="entry name" value="RNA_pol_sigma70_r2"/>
</dbReference>
<evidence type="ECO:0000256" key="2">
    <source>
        <dbReference type="ARBA" id="ARBA00023015"/>
    </source>
</evidence>
<comment type="similarity">
    <text evidence="1">Belongs to the sigma-70 factor family. ECF subfamily.</text>
</comment>
<dbReference type="Pfam" id="PF08281">
    <property type="entry name" value="Sigma70_r4_2"/>
    <property type="match status" value="1"/>
</dbReference>
<dbReference type="PANTHER" id="PTHR43133:SF46">
    <property type="entry name" value="RNA POLYMERASE SIGMA-70 FACTOR ECF SUBFAMILY"/>
    <property type="match status" value="1"/>
</dbReference>
<dbReference type="SUPFAM" id="SSF88946">
    <property type="entry name" value="Sigma2 domain of RNA polymerase sigma factors"/>
    <property type="match status" value="1"/>
</dbReference>
<comment type="caution">
    <text evidence="7">The sequence shown here is derived from an EMBL/GenBank/DDBJ whole genome shotgun (WGS) entry which is preliminary data.</text>
</comment>
<name>A0ABP9FM71_9SPHI</name>
<feature type="domain" description="RNA polymerase sigma-70 region 2" evidence="5">
    <location>
        <begin position="48"/>
        <end position="112"/>
    </location>
</feature>
<protein>
    <submittedName>
        <fullName evidence="7">Sigma-70 family RNA polymerase sigma factor</fullName>
    </submittedName>
</protein>
<keyword evidence="4" id="KW-0804">Transcription</keyword>
<evidence type="ECO:0000259" key="5">
    <source>
        <dbReference type="Pfam" id="PF04542"/>
    </source>
</evidence>
<proteinExistence type="inferred from homology"/>
<evidence type="ECO:0000256" key="4">
    <source>
        <dbReference type="ARBA" id="ARBA00023163"/>
    </source>
</evidence>
<sequence>MSLITFTFPQREYTTNPSEQLMHLTKGIAESELISQCKKGSLKYQELLYKQFYGYAMGVSLRYSINRDDALEVVNDAFIKVFNAIHTYNDDKPFKAWLRTVVVNTAIDQRRKGLKFMANTDIDEAPPIGQGATVIGKMNAQDILNLLNLLPEIQSTIFNLYEIDGYNHDEISKMLDIPVSSSRVYLSRAKEKLRKILSKEEPNL</sequence>
<feature type="domain" description="RNA polymerase sigma factor 70 region 4 type 2" evidence="6">
    <location>
        <begin position="141"/>
        <end position="193"/>
    </location>
</feature>
<evidence type="ECO:0000256" key="3">
    <source>
        <dbReference type="ARBA" id="ARBA00023082"/>
    </source>
</evidence>
<dbReference type="Pfam" id="PF04542">
    <property type="entry name" value="Sigma70_r2"/>
    <property type="match status" value="1"/>
</dbReference>
<dbReference type="Gene3D" id="1.10.1740.10">
    <property type="match status" value="1"/>
</dbReference>
<dbReference type="CDD" id="cd06171">
    <property type="entry name" value="Sigma70_r4"/>
    <property type="match status" value="1"/>
</dbReference>
<keyword evidence="8" id="KW-1185">Reference proteome</keyword>
<reference evidence="8" key="1">
    <citation type="journal article" date="2019" name="Int. J. Syst. Evol. Microbiol.">
        <title>The Global Catalogue of Microorganisms (GCM) 10K type strain sequencing project: providing services to taxonomists for standard genome sequencing and annotation.</title>
        <authorList>
            <consortium name="The Broad Institute Genomics Platform"/>
            <consortium name="The Broad Institute Genome Sequencing Center for Infectious Disease"/>
            <person name="Wu L."/>
            <person name="Ma J."/>
        </authorList>
    </citation>
    <scope>NUCLEOTIDE SEQUENCE [LARGE SCALE GENOMIC DNA]</scope>
    <source>
        <strain evidence="8">JCM 18283</strain>
    </source>
</reference>
<dbReference type="InterPro" id="IPR014284">
    <property type="entry name" value="RNA_pol_sigma-70_dom"/>
</dbReference>
<dbReference type="RefSeq" id="WP_345329590.1">
    <property type="nucleotide sequence ID" value="NZ_BAABJI010000001.1"/>
</dbReference>
<evidence type="ECO:0000313" key="8">
    <source>
        <dbReference type="Proteomes" id="UP001501436"/>
    </source>
</evidence>
<dbReference type="SUPFAM" id="SSF88659">
    <property type="entry name" value="Sigma3 and sigma4 domains of RNA polymerase sigma factors"/>
    <property type="match status" value="1"/>
</dbReference>
<keyword evidence="2" id="KW-0805">Transcription regulation</keyword>
<dbReference type="Gene3D" id="1.10.10.10">
    <property type="entry name" value="Winged helix-like DNA-binding domain superfamily/Winged helix DNA-binding domain"/>
    <property type="match status" value="1"/>
</dbReference>
<organism evidence="7 8">
    <name type="scientific">Mucilaginibacter defluvii</name>
    <dbReference type="NCBI Taxonomy" id="1196019"/>
    <lineage>
        <taxon>Bacteria</taxon>
        <taxon>Pseudomonadati</taxon>
        <taxon>Bacteroidota</taxon>
        <taxon>Sphingobacteriia</taxon>
        <taxon>Sphingobacteriales</taxon>
        <taxon>Sphingobacteriaceae</taxon>
        <taxon>Mucilaginibacter</taxon>
    </lineage>
</organism>
<dbReference type="InterPro" id="IPR036388">
    <property type="entry name" value="WH-like_DNA-bd_sf"/>
</dbReference>
<evidence type="ECO:0000256" key="1">
    <source>
        <dbReference type="ARBA" id="ARBA00010641"/>
    </source>
</evidence>
<dbReference type="InterPro" id="IPR039425">
    <property type="entry name" value="RNA_pol_sigma-70-like"/>
</dbReference>
<dbReference type="NCBIfam" id="TIGR02937">
    <property type="entry name" value="sigma70-ECF"/>
    <property type="match status" value="1"/>
</dbReference>
<dbReference type="Proteomes" id="UP001501436">
    <property type="component" value="Unassembled WGS sequence"/>
</dbReference>
<dbReference type="InterPro" id="IPR013324">
    <property type="entry name" value="RNA_pol_sigma_r3/r4-like"/>
</dbReference>
<dbReference type="EMBL" id="BAABJI010000001">
    <property type="protein sequence ID" value="GAA4907312.1"/>
    <property type="molecule type" value="Genomic_DNA"/>
</dbReference>
<evidence type="ECO:0000313" key="7">
    <source>
        <dbReference type="EMBL" id="GAA4907312.1"/>
    </source>
</evidence>
<gene>
    <name evidence="7" type="ORF">GCM10023313_07670</name>
</gene>